<dbReference type="PRINTS" id="PR00368">
    <property type="entry name" value="FADPNR"/>
</dbReference>
<dbReference type="GO" id="GO:0051536">
    <property type="term" value="F:iron-sulfur cluster binding"/>
    <property type="evidence" value="ECO:0007669"/>
    <property type="project" value="UniProtKB-KW"/>
</dbReference>
<comment type="similarity">
    <text evidence="3">In the N-terminal section; belongs to the NADH:flavin oxidoreductase/NADH oxidase family.</text>
</comment>
<evidence type="ECO:0000256" key="5">
    <source>
        <dbReference type="ARBA" id="ARBA00022643"/>
    </source>
</evidence>
<keyword evidence="9" id="KW-0411">Iron-sulfur</keyword>
<dbReference type="Gene3D" id="3.40.50.720">
    <property type="entry name" value="NAD(P)-binding Rossmann-like Domain"/>
    <property type="match status" value="1"/>
</dbReference>
<dbReference type="SUPFAM" id="SSF51395">
    <property type="entry name" value="FMN-linked oxidoreductases"/>
    <property type="match status" value="1"/>
</dbReference>
<dbReference type="InterPro" id="IPR036188">
    <property type="entry name" value="FAD/NAD-bd_sf"/>
</dbReference>
<dbReference type="Gene3D" id="3.50.50.60">
    <property type="entry name" value="FAD/NAD(P)-binding domain"/>
    <property type="match status" value="1"/>
</dbReference>
<dbReference type="PANTHER" id="PTHR42917">
    <property type="entry name" value="2,4-DIENOYL-COA REDUCTASE"/>
    <property type="match status" value="1"/>
</dbReference>
<evidence type="ECO:0000259" key="10">
    <source>
        <dbReference type="Pfam" id="PF00724"/>
    </source>
</evidence>
<dbReference type="SUPFAM" id="SSF51905">
    <property type="entry name" value="FAD/NAD(P)-binding domain"/>
    <property type="match status" value="1"/>
</dbReference>
<gene>
    <name evidence="12" type="ORF">HZU40_11290</name>
</gene>
<dbReference type="KEGG" id="mflu:HZU40_11290"/>
<evidence type="ECO:0000256" key="7">
    <source>
        <dbReference type="ARBA" id="ARBA00023002"/>
    </source>
</evidence>
<evidence type="ECO:0000256" key="2">
    <source>
        <dbReference type="ARBA" id="ARBA00001966"/>
    </source>
</evidence>
<evidence type="ECO:0000256" key="6">
    <source>
        <dbReference type="ARBA" id="ARBA00022723"/>
    </source>
</evidence>
<keyword evidence="5" id="KW-0288">FMN</keyword>
<dbReference type="Proteomes" id="UP000515498">
    <property type="component" value="Chromosome"/>
</dbReference>
<keyword evidence="7" id="KW-0560">Oxidoreductase</keyword>
<keyword evidence="6" id="KW-0479">Metal-binding</keyword>
<keyword evidence="8" id="KW-0408">Iron</keyword>
<feature type="domain" description="NADH:flavin oxidoreductase/NADH oxidase N-terminal" evidence="10">
    <location>
        <begin position="12"/>
        <end position="340"/>
    </location>
</feature>
<evidence type="ECO:0000259" key="11">
    <source>
        <dbReference type="Pfam" id="PF07992"/>
    </source>
</evidence>
<evidence type="ECO:0000256" key="3">
    <source>
        <dbReference type="ARBA" id="ARBA00011048"/>
    </source>
</evidence>
<comment type="cofactor">
    <cofactor evidence="1">
        <name>FMN</name>
        <dbReference type="ChEBI" id="CHEBI:58210"/>
    </cofactor>
</comment>
<dbReference type="Pfam" id="PF00724">
    <property type="entry name" value="Oxidored_FMN"/>
    <property type="match status" value="1"/>
</dbReference>
<dbReference type="GO" id="GO:0016491">
    <property type="term" value="F:oxidoreductase activity"/>
    <property type="evidence" value="ECO:0007669"/>
    <property type="project" value="UniProtKB-KW"/>
</dbReference>
<accession>A0A7G8PKA8</accession>
<keyword evidence="4" id="KW-0285">Flavoprotein</keyword>
<sequence>MITVMDPRHAILFEPITIGPKVLPNRFYQVPHCTSFGVIRPRAQASFRGMKAEGGWGAVCTEECSIHPEADQMPMVLARLWDDDDAANLSLMSDAVRENGALAGIELWYGGIHGLSMESRAVQRAPSQIASDLVPMSPCREMDLDDIKAVQGFYVDAALRSRDAGFDIICIYGGHEGLLEQFLSPHYNKRTDGYGGSPANRARMWREVVEGISAAVGSDCAISVRLSADTMRGEDGVLLDRDVLPFVEMCDGVVDLWDVHIGGSDWGDDATPSRFFKSGRAMEWVKSVKDTTRKPVVAVGRFTDPNEMCRVINDGVLDIIGAARPSIADPFLPAKIKAGRLEDIRECIGCNICVSRFEHGGPPIVCTQNATSGEEYRRGWHPERFSKAANAENDVLIVGAGPAGMECARVLGERGMRNVHLVDADAELGGHLKWMANLPGLREWSRVIDYRLIQFDKLDNVTVIPNTRMSAQDIVDYGASLVVIASGSHWSPLGVGPVTRNGIPGADTQLPHILTPEQIMAENKPVPGERVVIIEAEGYHVGAALADRLSAEGKSVTVLTHLGELAPYTHYTLEATHLRKKLYAQGVTIAASMVPTRITAEGVWAHYAYADADDAKLFEADAVVLVTQRVSDTTLYRGIVDGFGAEKLAEEGITGVYRVGDCVAPRIVAESIFDGHRLAREIDSDDPSMPLPYLRERPIARDLPLLSIQPA</sequence>
<evidence type="ECO:0000256" key="9">
    <source>
        <dbReference type="ARBA" id="ARBA00023014"/>
    </source>
</evidence>
<reference evidence="12 13" key="1">
    <citation type="submission" date="2020-07" db="EMBL/GenBank/DDBJ databases">
        <title>Draft genome sequence of four isobutane-metabolizing strains capable of cometabolically degrading diverse ether contaminants.</title>
        <authorList>
            <person name="Chen W."/>
            <person name="Faulkner N."/>
            <person name="Smith C."/>
            <person name="Hyman M."/>
        </authorList>
    </citation>
    <scope>NUCLEOTIDE SEQUENCE [LARGE SCALE GENOMIC DNA]</scope>
    <source>
        <strain evidence="12 13">2A</strain>
    </source>
</reference>
<proteinExistence type="inferred from homology"/>
<feature type="domain" description="FAD/NAD(P)-binding" evidence="11">
    <location>
        <begin position="394"/>
        <end position="665"/>
    </location>
</feature>
<protein>
    <submittedName>
        <fullName evidence="12">FAD-dependent oxidoreductase</fullName>
    </submittedName>
</protein>
<dbReference type="Pfam" id="PF07992">
    <property type="entry name" value="Pyr_redox_2"/>
    <property type="match status" value="1"/>
</dbReference>
<dbReference type="InterPro" id="IPR001155">
    <property type="entry name" value="OxRdtase_FMN_N"/>
</dbReference>
<dbReference type="GO" id="GO:0010181">
    <property type="term" value="F:FMN binding"/>
    <property type="evidence" value="ECO:0007669"/>
    <property type="project" value="InterPro"/>
</dbReference>
<dbReference type="InterPro" id="IPR023753">
    <property type="entry name" value="FAD/NAD-binding_dom"/>
</dbReference>
<evidence type="ECO:0000313" key="13">
    <source>
        <dbReference type="Proteomes" id="UP000515498"/>
    </source>
</evidence>
<organism evidence="12 13">
    <name type="scientific">Mycolicibacterium fluoranthenivorans</name>
    <dbReference type="NCBI Taxonomy" id="258505"/>
    <lineage>
        <taxon>Bacteria</taxon>
        <taxon>Bacillati</taxon>
        <taxon>Actinomycetota</taxon>
        <taxon>Actinomycetes</taxon>
        <taxon>Mycobacteriales</taxon>
        <taxon>Mycobacteriaceae</taxon>
        <taxon>Mycolicibacterium</taxon>
    </lineage>
</organism>
<dbReference type="EMBL" id="CP059894">
    <property type="protein sequence ID" value="QNJ94774.1"/>
    <property type="molecule type" value="Genomic_DNA"/>
</dbReference>
<comment type="cofactor">
    <cofactor evidence="2">
        <name>[4Fe-4S] cluster</name>
        <dbReference type="ChEBI" id="CHEBI:49883"/>
    </cofactor>
</comment>
<dbReference type="PANTHER" id="PTHR42917:SF2">
    <property type="entry name" value="2,4-DIENOYL-COA REDUCTASE [(2E)-ENOYL-COA-PRODUCING]"/>
    <property type="match status" value="1"/>
</dbReference>
<evidence type="ECO:0000256" key="8">
    <source>
        <dbReference type="ARBA" id="ARBA00023004"/>
    </source>
</evidence>
<evidence type="ECO:0000256" key="1">
    <source>
        <dbReference type="ARBA" id="ARBA00001917"/>
    </source>
</evidence>
<dbReference type="InterPro" id="IPR013785">
    <property type="entry name" value="Aldolase_TIM"/>
</dbReference>
<dbReference type="AlphaFoldDB" id="A0A7G8PKA8"/>
<evidence type="ECO:0000256" key="4">
    <source>
        <dbReference type="ARBA" id="ARBA00022630"/>
    </source>
</evidence>
<dbReference type="InterPro" id="IPR051793">
    <property type="entry name" value="NADH:flavin_oxidoreductase"/>
</dbReference>
<dbReference type="PRINTS" id="PR00411">
    <property type="entry name" value="PNDRDTASEI"/>
</dbReference>
<name>A0A7G8PKA8_9MYCO</name>
<dbReference type="Gene3D" id="3.20.20.70">
    <property type="entry name" value="Aldolase class I"/>
    <property type="match status" value="1"/>
</dbReference>
<dbReference type="GO" id="GO:0046872">
    <property type="term" value="F:metal ion binding"/>
    <property type="evidence" value="ECO:0007669"/>
    <property type="project" value="UniProtKB-KW"/>
</dbReference>
<evidence type="ECO:0000313" key="12">
    <source>
        <dbReference type="EMBL" id="QNJ94774.1"/>
    </source>
</evidence>